<dbReference type="AlphaFoldDB" id="A0A0L0BZ26"/>
<dbReference type="OrthoDB" id="7696636at2759"/>
<accession>A0A0L0BZ26</accession>
<evidence type="ECO:0000313" key="3">
    <source>
        <dbReference type="Proteomes" id="UP000037069"/>
    </source>
</evidence>
<keyword evidence="3" id="KW-1185">Reference proteome</keyword>
<comment type="caution">
    <text evidence="2">The sequence shown here is derived from an EMBL/GenBank/DDBJ whole genome shotgun (WGS) entry which is preliminary data.</text>
</comment>
<proteinExistence type="predicted"/>
<protein>
    <submittedName>
        <fullName evidence="2">Uncharacterized protein</fullName>
    </submittedName>
</protein>
<gene>
    <name evidence="2" type="ORF">FF38_05663</name>
</gene>
<reference evidence="2 3" key="1">
    <citation type="journal article" date="2015" name="Nat. Commun.">
        <title>Lucilia cuprina genome unlocks parasitic fly biology to underpin future interventions.</title>
        <authorList>
            <person name="Anstead C.A."/>
            <person name="Korhonen P.K."/>
            <person name="Young N.D."/>
            <person name="Hall R.S."/>
            <person name="Jex A.R."/>
            <person name="Murali S.C."/>
            <person name="Hughes D.S."/>
            <person name="Lee S.F."/>
            <person name="Perry T."/>
            <person name="Stroehlein A.J."/>
            <person name="Ansell B.R."/>
            <person name="Breugelmans B."/>
            <person name="Hofmann A."/>
            <person name="Qu J."/>
            <person name="Dugan S."/>
            <person name="Lee S.L."/>
            <person name="Chao H."/>
            <person name="Dinh H."/>
            <person name="Han Y."/>
            <person name="Doddapaneni H.V."/>
            <person name="Worley K.C."/>
            <person name="Muzny D.M."/>
            <person name="Ioannidis P."/>
            <person name="Waterhouse R.M."/>
            <person name="Zdobnov E.M."/>
            <person name="James P.J."/>
            <person name="Bagnall N.H."/>
            <person name="Kotze A.C."/>
            <person name="Gibbs R.A."/>
            <person name="Richards S."/>
            <person name="Batterham P."/>
            <person name="Gasser R.B."/>
        </authorList>
    </citation>
    <scope>NUCLEOTIDE SEQUENCE [LARGE SCALE GENOMIC DNA]</scope>
    <source>
        <strain evidence="2 3">LS</strain>
        <tissue evidence="2">Full body</tissue>
    </source>
</reference>
<keyword evidence="1" id="KW-1133">Transmembrane helix</keyword>
<feature type="transmembrane region" description="Helical" evidence="1">
    <location>
        <begin position="53"/>
        <end position="76"/>
    </location>
</feature>
<keyword evidence="1" id="KW-0472">Membrane</keyword>
<organism evidence="2 3">
    <name type="scientific">Lucilia cuprina</name>
    <name type="common">Green bottle fly</name>
    <name type="synonym">Australian sheep blowfly</name>
    <dbReference type="NCBI Taxonomy" id="7375"/>
    <lineage>
        <taxon>Eukaryota</taxon>
        <taxon>Metazoa</taxon>
        <taxon>Ecdysozoa</taxon>
        <taxon>Arthropoda</taxon>
        <taxon>Hexapoda</taxon>
        <taxon>Insecta</taxon>
        <taxon>Pterygota</taxon>
        <taxon>Neoptera</taxon>
        <taxon>Endopterygota</taxon>
        <taxon>Diptera</taxon>
        <taxon>Brachycera</taxon>
        <taxon>Muscomorpha</taxon>
        <taxon>Oestroidea</taxon>
        <taxon>Calliphoridae</taxon>
        <taxon>Luciliinae</taxon>
        <taxon>Lucilia</taxon>
    </lineage>
</organism>
<evidence type="ECO:0000256" key="1">
    <source>
        <dbReference type="SAM" id="Phobius"/>
    </source>
</evidence>
<name>A0A0L0BZ26_LUCCU</name>
<feature type="transmembrane region" description="Helical" evidence="1">
    <location>
        <begin position="365"/>
        <end position="388"/>
    </location>
</feature>
<keyword evidence="1" id="KW-0812">Transmembrane</keyword>
<dbReference type="Proteomes" id="UP000037069">
    <property type="component" value="Unassembled WGS sequence"/>
</dbReference>
<feature type="non-terminal residue" evidence="2">
    <location>
        <position position="404"/>
    </location>
</feature>
<dbReference type="OMA" id="DWIKTHW"/>
<sequence>MYKTIRHGENSLQYTILPQNDDFRLEGKIKAASSGGGGGIKKSKTKKPKRRSFFAYLGLLFVCTVIIGAVLVPFLVSAECLPNPTEWFLKTKNAFSPKPLELKDHVPTHLSTQNNMLINKGNLALNVGKPVKIINKDGVEKFILKVNKSLSTEAPNQLTANVNNSNKDLQSSTTDKISITHLNLNADTSSTQPSATESKTADANLLKTPITQTTLSQAATTTVADAAAATTTPLPTTLSTFLNRPLSSASAVPSVPRASLQSALNQNINSSSTQPTITTRIMQVPLLKSTAKKPAIPPVLVKNLSPIQPTPDNSNLNDILPVKTIASVNGLGKDEKNSDWIHSHWPYIDPSTYFQWNGYKTEDSVLLPALLGFALIGVILIITVCLVARNKRTIVTSVRKRNRN</sequence>
<dbReference type="EMBL" id="JRES01001224">
    <property type="protein sequence ID" value="KNC24489.1"/>
    <property type="molecule type" value="Genomic_DNA"/>
</dbReference>
<evidence type="ECO:0000313" key="2">
    <source>
        <dbReference type="EMBL" id="KNC24489.1"/>
    </source>
</evidence>
<dbReference type="STRING" id="7375.A0A0L0BZ26"/>